<evidence type="ECO:0000256" key="1">
    <source>
        <dbReference type="ARBA" id="ARBA00006754"/>
    </source>
</evidence>
<reference evidence="4 5" key="1">
    <citation type="submission" date="2019-05" db="EMBL/GenBank/DDBJ databases">
        <title>We sequenced the genome of Paenibacillus hemerocallicola KCTC 33185 for further insight into its adaptation and study the phylogeny of Paenibacillus.</title>
        <authorList>
            <person name="Narsing Rao M.P."/>
        </authorList>
    </citation>
    <scope>NUCLEOTIDE SEQUENCE [LARGE SCALE GENOMIC DNA]</scope>
    <source>
        <strain evidence="4 5">KCTC 33185</strain>
    </source>
</reference>
<dbReference type="InterPro" id="IPR042070">
    <property type="entry name" value="PucR_C-HTH_sf"/>
</dbReference>
<dbReference type="InterPro" id="IPR025736">
    <property type="entry name" value="PucR_C-HTH_dom"/>
</dbReference>
<keyword evidence="5" id="KW-1185">Reference proteome</keyword>
<dbReference type="Pfam" id="PF17853">
    <property type="entry name" value="GGDEF_2"/>
    <property type="match status" value="1"/>
</dbReference>
<sequence>MNAETNPFNRSFDHLEALADTIGEVLQAAVTIEDANHRLLAYSKHDLQTDAARIATIIGRRVPENVIGSLWKDGVIPRLMETEEPIRVKSIGEVGLGDRVAVAIRKDNQVLGYIWALEVYRPLDDNALLQLKLAAGAAKIKLLRLQTQRRKEDEERRDYFWELLTGHHKTQPHARAKAESLGIRLPETFCVVVFQFRSEVNDTLQQQIHYMVTTTQRVRPIFHVISGNQLIVLVASANSARFSADAADFVSAFFQQIEDRFGSSPLEAGIGAVYEEITAVEQSYREALTVLQIKAQFPAETGTIVHYHELGYYRYLPYFLEQKRLHRYENPSLRRLRAYDREHHANLLETLEIFLATGGNAKDAADLLHVHTNTLSYRLKRIADIGAIDFTNIDQRITLFLDLKTDKWSGSPGYL</sequence>
<evidence type="ECO:0000313" key="5">
    <source>
        <dbReference type="Proteomes" id="UP000307943"/>
    </source>
</evidence>
<comment type="similarity">
    <text evidence="1">Belongs to the CdaR family.</text>
</comment>
<name>A0A5C4TDK5_9BACL</name>
<dbReference type="Pfam" id="PF13556">
    <property type="entry name" value="HTH_30"/>
    <property type="match status" value="1"/>
</dbReference>
<accession>A0A5C4TDK5</accession>
<gene>
    <name evidence="4" type="ORF">FE784_06415</name>
</gene>
<evidence type="ECO:0000313" key="4">
    <source>
        <dbReference type="EMBL" id="TNJ67174.1"/>
    </source>
</evidence>
<feature type="domain" description="PucR C-terminal helix-turn-helix" evidence="2">
    <location>
        <begin position="347"/>
        <end position="404"/>
    </location>
</feature>
<feature type="domain" description="CdaR GGDEF-like" evidence="3">
    <location>
        <begin position="170"/>
        <end position="293"/>
    </location>
</feature>
<dbReference type="EMBL" id="VDCQ01000006">
    <property type="protein sequence ID" value="TNJ67174.1"/>
    <property type="molecule type" value="Genomic_DNA"/>
</dbReference>
<dbReference type="InterPro" id="IPR051448">
    <property type="entry name" value="CdaR-like_regulators"/>
</dbReference>
<evidence type="ECO:0000259" key="3">
    <source>
        <dbReference type="Pfam" id="PF17853"/>
    </source>
</evidence>
<dbReference type="AlphaFoldDB" id="A0A5C4TDK5"/>
<dbReference type="Proteomes" id="UP000307943">
    <property type="component" value="Unassembled WGS sequence"/>
</dbReference>
<proteinExistence type="inferred from homology"/>
<dbReference type="RefSeq" id="WP_139601309.1">
    <property type="nucleotide sequence ID" value="NZ_VDCQ01000006.1"/>
</dbReference>
<evidence type="ECO:0000259" key="2">
    <source>
        <dbReference type="Pfam" id="PF13556"/>
    </source>
</evidence>
<protein>
    <submittedName>
        <fullName evidence="4">PucR family transcriptional regulator</fullName>
    </submittedName>
</protein>
<dbReference type="OrthoDB" id="9792148at2"/>
<dbReference type="PANTHER" id="PTHR33744">
    <property type="entry name" value="CARBOHYDRATE DIACID REGULATOR"/>
    <property type="match status" value="1"/>
</dbReference>
<dbReference type="InterPro" id="IPR041522">
    <property type="entry name" value="CdaR_GGDEF"/>
</dbReference>
<dbReference type="PANTHER" id="PTHR33744:SF1">
    <property type="entry name" value="DNA-BINDING TRANSCRIPTIONAL ACTIVATOR ADER"/>
    <property type="match status" value="1"/>
</dbReference>
<dbReference type="Gene3D" id="1.10.10.2840">
    <property type="entry name" value="PucR C-terminal helix-turn-helix domain"/>
    <property type="match status" value="1"/>
</dbReference>
<comment type="caution">
    <text evidence="4">The sequence shown here is derived from an EMBL/GenBank/DDBJ whole genome shotgun (WGS) entry which is preliminary data.</text>
</comment>
<organism evidence="4 5">
    <name type="scientific">Paenibacillus hemerocallicola</name>
    <dbReference type="NCBI Taxonomy" id="1172614"/>
    <lineage>
        <taxon>Bacteria</taxon>
        <taxon>Bacillati</taxon>
        <taxon>Bacillota</taxon>
        <taxon>Bacilli</taxon>
        <taxon>Bacillales</taxon>
        <taxon>Paenibacillaceae</taxon>
        <taxon>Paenibacillus</taxon>
    </lineage>
</organism>